<evidence type="ECO:0000313" key="1">
    <source>
        <dbReference type="EMBL" id="MED6251255.1"/>
    </source>
</evidence>
<name>A0ABU7BMF1_9TELE</name>
<keyword evidence="2" id="KW-1185">Reference proteome</keyword>
<protein>
    <submittedName>
        <fullName evidence="1">Uncharacterized protein</fullName>
    </submittedName>
</protein>
<dbReference type="EMBL" id="JAHUTI010059642">
    <property type="protein sequence ID" value="MED6251255.1"/>
    <property type="molecule type" value="Genomic_DNA"/>
</dbReference>
<comment type="caution">
    <text evidence="1">The sequence shown here is derived from an EMBL/GenBank/DDBJ whole genome shotgun (WGS) entry which is preliminary data.</text>
</comment>
<reference evidence="1 2" key="1">
    <citation type="submission" date="2021-07" db="EMBL/GenBank/DDBJ databases">
        <authorList>
            <person name="Palmer J.M."/>
        </authorList>
    </citation>
    <scope>NUCLEOTIDE SEQUENCE [LARGE SCALE GENOMIC DNA]</scope>
    <source>
        <strain evidence="1 2">AT_MEX2019</strain>
        <tissue evidence="1">Muscle</tissue>
    </source>
</reference>
<gene>
    <name evidence="1" type="ORF">ATANTOWER_026631</name>
</gene>
<accession>A0ABU7BMF1</accession>
<sequence length="109" mass="12221">MQQSGSQVSLWHMFMTFDSNHQNVSSLEKLKFNSSSSGLLFLTSTTSFGSVQQPNRRVLKSGQTELRESLQCSTERRVCCSGVWDPHHGQVTLPGDGRRAGRGVHWRPD</sequence>
<organism evidence="1 2">
    <name type="scientific">Ataeniobius toweri</name>
    <dbReference type="NCBI Taxonomy" id="208326"/>
    <lineage>
        <taxon>Eukaryota</taxon>
        <taxon>Metazoa</taxon>
        <taxon>Chordata</taxon>
        <taxon>Craniata</taxon>
        <taxon>Vertebrata</taxon>
        <taxon>Euteleostomi</taxon>
        <taxon>Actinopterygii</taxon>
        <taxon>Neopterygii</taxon>
        <taxon>Teleostei</taxon>
        <taxon>Neoteleostei</taxon>
        <taxon>Acanthomorphata</taxon>
        <taxon>Ovalentaria</taxon>
        <taxon>Atherinomorphae</taxon>
        <taxon>Cyprinodontiformes</taxon>
        <taxon>Goodeidae</taxon>
        <taxon>Ataeniobius</taxon>
    </lineage>
</organism>
<evidence type="ECO:0000313" key="2">
    <source>
        <dbReference type="Proteomes" id="UP001345963"/>
    </source>
</evidence>
<dbReference type="Proteomes" id="UP001345963">
    <property type="component" value="Unassembled WGS sequence"/>
</dbReference>
<proteinExistence type="predicted"/>